<keyword evidence="4" id="KW-0862">Zinc</keyword>
<dbReference type="GO" id="GO:0008270">
    <property type="term" value="F:zinc ion binding"/>
    <property type="evidence" value="ECO:0007669"/>
    <property type="project" value="UniProtKB-KW"/>
</dbReference>
<sequence>CGVTTTYIVVKKEPEDVPSTSADEGALSYDCGDMFSLQLEGCRERGIAFKEEPEDVPPTSAESVLPDDGGSMSECPLQPEAHGDSVIAVKEEPEDVPPVWDESVLPDDGGSMSECPLQLESHKDSNFAVKEELTDVEWQSSNQEESSGSFAHEQWDQEQQEEQYEPKSYDCRFCSFSSFIKSKVAVHERTHTEKDTCSKRFPSKSSVTCHQDVPVDTNRIKCTTYQQTFESEQNSMKHLSHNVCKEIDVRQSTDVDERPFQCSKCPKAFREKC</sequence>
<proteinExistence type="evidence at transcript level"/>
<dbReference type="InterPro" id="IPR036236">
    <property type="entry name" value="Znf_C2H2_sf"/>
</dbReference>
<keyword evidence="3 5" id="KW-0863">Zinc-finger</keyword>
<evidence type="ECO:0000256" key="4">
    <source>
        <dbReference type="ARBA" id="ARBA00022833"/>
    </source>
</evidence>
<dbReference type="PANTHER" id="PTHR24379:SF121">
    <property type="entry name" value="C2H2-TYPE DOMAIN-CONTAINING PROTEIN"/>
    <property type="match status" value="1"/>
</dbReference>
<evidence type="ECO:0000259" key="7">
    <source>
        <dbReference type="PROSITE" id="PS50157"/>
    </source>
</evidence>
<evidence type="ECO:0000256" key="6">
    <source>
        <dbReference type="SAM" id="MobiDB-lite"/>
    </source>
</evidence>
<evidence type="ECO:0000256" key="3">
    <source>
        <dbReference type="ARBA" id="ARBA00022771"/>
    </source>
</evidence>
<name>A0A131Y8C9_IXORI</name>
<feature type="non-terminal residue" evidence="8">
    <location>
        <position position="273"/>
    </location>
</feature>
<protein>
    <recommendedName>
        <fullName evidence="7">C2H2-type domain-containing protein</fullName>
    </recommendedName>
</protein>
<feature type="region of interest" description="Disordered" evidence="6">
    <location>
        <begin position="49"/>
        <end position="79"/>
    </location>
</feature>
<evidence type="ECO:0000256" key="5">
    <source>
        <dbReference type="PROSITE-ProRule" id="PRU00042"/>
    </source>
</evidence>
<dbReference type="EMBL" id="GEFM01001136">
    <property type="protein sequence ID" value="JAP74660.1"/>
    <property type="molecule type" value="mRNA"/>
</dbReference>
<dbReference type="SUPFAM" id="SSF57667">
    <property type="entry name" value="beta-beta-alpha zinc fingers"/>
    <property type="match status" value="1"/>
</dbReference>
<accession>A0A131Y8C9</accession>
<dbReference type="InterPro" id="IPR013087">
    <property type="entry name" value="Znf_C2H2_type"/>
</dbReference>
<evidence type="ECO:0000256" key="2">
    <source>
        <dbReference type="ARBA" id="ARBA00022737"/>
    </source>
</evidence>
<dbReference type="Gene3D" id="3.30.160.60">
    <property type="entry name" value="Classic Zinc Finger"/>
    <property type="match status" value="1"/>
</dbReference>
<evidence type="ECO:0000313" key="8">
    <source>
        <dbReference type="EMBL" id="JAP74660.1"/>
    </source>
</evidence>
<organism evidence="8">
    <name type="scientific">Ixodes ricinus</name>
    <name type="common">Common tick</name>
    <name type="synonym">Acarus ricinus</name>
    <dbReference type="NCBI Taxonomy" id="34613"/>
    <lineage>
        <taxon>Eukaryota</taxon>
        <taxon>Metazoa</taxon>
        <taxon>Ecdysozoa</taxon>
        <taxon>Arthropoda</taxon>
        <taxon>Chelicerata</taxon>
        <taxon>Arachnida</taxon>
        <taxon>Acari</taxon>
        <taxon>Parasitiformes</taxon>
        <taxon>Ixodida</taxon>
        <taxon>Ixodoidea</taxon>
        <taxon>Ixodidae</taxon>
        <taxon>Ixodinae</taxon>
        <taxon>Ixodes</taxon>
    </lineage>
</organism>
<dbReference type="AlphaFoldDB" id="A0A131Y8C9"/>
<feature type="domain" description="C2H2-type" evidence="7">
    <location>
        <begin position="169"/>
        <end position="196"/>
    </location>
</feature>
<dbReference type="PANTHER" id="PTHR24379">
    <property type="entry name" value="KRAB AND ZINC FINGER DOMAIN-CONTAINING"/>
    <property type="match status" value="1"/>
</dbReference>
<feature type="non-terminal residue" evidence="8">
    <location>
        <position position="1"/>
    </location>
</feature>
<keyword evidence="2" id="KW-0677">Repeat</keyword>
<feature type="compositionally biased region" description="Polar residues" evidence="6">
    <location>
        <begin position="137"/>
        <end position="149"/>
    </location>
</feature>
<keyword evidence="1" id="KW-0479">Metal-binding</keyword>
<feature type="region of interest" description="Disordered" evidence="6">
    <location>
        <begin position="134"/>
        <end position="162"/>
    </location>
</feature>
<dbReference type="PROSITE" id="PS50157">
    <property type="entry name" value="ZINC_FINGER_C2H2_2"/>
    <property type="match status" value="1"/>
</dbReference>
<reference evidence="8" key="1">
    <citation type="submission" date="2016-02" db="EMBL/GenBank/DDBJ databases">
        <title>RNAseq analyses of the midgut from blood- or serum-fed Ixodes ricinus ticks.</title>
        <authorList>
            <person name="Perner J."/>
            <person name="Provaznik J."/>
            <person name="Schrenkova J."/>
            <person name="Urbanova V."/>
            <person name="Ribeiro J.M."/>
            <person name="Kopacek P."/>
        </authorList>
    </citation>
    <scope>NUCLEOTIDE SEQUENCE</scope>
    <source>
        <tissue evidence="8">Gut</tissue>
    </source>
</reference>
<evidence type="ECO:0000256" key="1">
    <source>
        <dbReference type="ARBA" id="ARBA00022723"/>
    </source>
</evidence>